<gene>
    <name evidence="1" type="ORF">SAMN06265379_10273</name>
</gene>
<dbReference type="InterPro" id="IPR038636">
    <property type="entry name" value="Wzi_sf"/>
</dbReference>
<proteinExistence type="predicted"/>
<accession>A0A521BUH9</accession>
<dbReference type="EMBL" id="FXTB01000002">
    <property type="protein sequence ID" value="SMO50817.1"/>
    <property type="molecule type" value="Genomic_DNA"/>
</dbReference>
<protein>
    <submittedName>
        <fullName evidence="1">Capsule assembly protein Wzi</fullName>
    </submittedName>
</protein>
<dbReference type="Proteomes" id="UP000319040">
    <property type="component" value="Unassembled WGS sequence"/>
</dbReference>
<evidence type="ECO:0000313" key="1">
    <source>
        <dbReference type="EMBL" id="SMO50817.1"/>
    </source>
</evidence>
<dbReference type="AlphaFoldDB" id="A0A521BUH9"/>
<evidence type="ECO:0000313" key="2">
    <source>
        <dbReference type="Proteomes" id="UP000319040"/>
    </source>
</evidence>
<name>A0A521BUH9_SACCC</name>
<keyword evidence="2" id="KW-1185">Reference proteome</keyword>
<reference evidence="1 2" key="1">
    <citation type="submission" date="2017-05" db="EMBL/GenBank/DDBJ databases">
        <authorList>
            <person name="Varghese N."/>
            <person name="Submissions S."/>
        </authorList>
    </citation>
    <scope>NUCLEOTIDE SEQUENCE [LARGE SCALE GENOMIC DNA]</scope>
    <source>
        <strain evidence="1 2">DSM 27040</strain>
    </source>
</reference>
<sequence length="529" mass="60094">MVATATYSQKKVQINLESKIVLSGKDNLLPHYQYTNQWGVVDPFEQKQALVLAGAKYKVLDAKRIRLDAGVSGVFKHQLDKSFLHEAYVKGEAWEYIGFFVGKYAFTPLSYNDELTIGGFFMNSNARPIPRATIGLFDYFPLHFLNDRIEIKGGISQGILNDNRTDQGKSNSVDRPLLHEKWAYMRLGKARWQPYMGLSHSAIFGGARINGKKIPIDFWPTFTAQGSEKIGGGEATNAAGAHEGFWDFGIYANTQWARLHFYVQKPFADGSGMKIYRGNNRDYKIGLLSNVTNGTWLRNLSIEVFKTDYQSGQGIPDPLYPSGSASQGIIWLDEIPDYDAFMQENFGVQQTGWNKQKVLKYLQDKLNQGNKYGGRDDYNNNGSYYNGWTYHQQSMGMPLYHTFWQAGAYAPEWKPNNSVVFMNNRIKGFHVGLHGAVSENITYLLKATYTYNKGAYPEQYIRRYSWEEDPDFFYKGGKKQTYTYLSLNYTHPKWNCFSLSGSVSFDGGALYNAWGGSLGIRYTPSVSFL</sequence>
<dbReference type="Gene3D" id="2.40.160.130">
    <property type="entry name" value="Capsule assembly protein Wzi"/>
    <property type="match status" value="1"/>
</dbReference>
<organism evidence="1 2">
    <name type="scientific">Saccharicrinis carchari</name>
    <dbReference type="NCBI Taxonomy" id="1168039"/>
    <lineage>
        <taxon>Bacteria</taxon>
        <taxon>Pseudomonadati</taxon>
        <taxon>Bacteroidota</taxon>
        <taxon>Bacteroidia</taxon>
        <taxon>Marinilabiliales</taxon>
        <taxon>Marinilabiliaceae</taxon>
        <taxon>Saccharicrinis</taxon>
    </lineage>
</organism>